<keyword evidence="6" id="KW-1133">Transmembrane helix</keyword>
<dbReference type="Proteomes" id="UP000199470">
    <property type="component" value="Unassembled WGS sequence"/>
</dbReference>
<dbReference type="STRING" id="758825.SAMN02982985_04131"/>
<evidence type="ECO:0000256" key="5">
    <source>
        <dbReference type="SAM" id="MobiDB-lite"/>
    </source>
</evidence>
<comment type="similarity">
    <text evidence="3">Belongs to the methyl-accepting chemotaxis (MCP) protein family.</text>
</comment>
<dbReference type="FunFam" id="1.10.287.950:FF:000001">
    <property type="entry name" value="Methyl-accepting chemotaxis sensory transducer"/>
    <property type="match status" value="1"/>
</dbReference>
<dbReference type="Pfam" id="PF00015">
    <property type="entry name" value="MCPsignal"/>
    <property type="match status" value="1"/>
</dbReference>
<dbReference type="PRINTS" id="PR00260">
    <property type="entry name" value="CHEMTRNSDUCR"/>
</dbReference>
<evidence type="ECO:0000256" key="2">
    <source>
        <dbReference type="ARBA" id="ARBA00022481"/>
    </source>
</evidence>
<protein>
    <submittedName>
        <fullName evidence="9">Methyl-accepting chemotaxis protein</fullName>
    </submittedName>
</protein>
<evidence type="ECO:0000259" key="7">
    <source>
        <dbReference type="PROSITE" id="PS50111"/>
    </source>
</evidence>
<dbReference type="Gene3D" id="1.10.287.950">
    <property type="entry name" value="Methyl-accepting chemotaxis protein"/>
    <property type="match status" value="1"/>
</dbReference>
<keyword evidence="10" id="KW-1185">Reference proteome</keyword>
<feature type="domain" description="HAMP" evidence="8">
    <location>
        <begin position="230"/>
        <end position="282"/>
    </location>
</feature>
<organism evidence="9 10">
    <name type="scientific">Rugamonas rubra</name>
    <dbReference type="NCBI Taxonomy" id="758825"/>
    <lineage>
        <taxon>Bacteria</taxon>
        <taxon>Pseudomonadati</taxon>
        <taxon>Pseudomonadota</taxon>
        <taxon>Betaproteobacteria</taxon>
        <taxon>Burkholderiales</taxon>
        <taxon>Oxalobacteraceae</taxon>
        <taxon>Telluria group</taxon>
        <taxon>Rugamonas</taxon>
    </lineage>
</organism>
<feature type="transmembrane region" description="Helical" evidence="6">
    <location>
        <begin position="206"/>
        <end position="228"/>
    </location>
</feature>
<dbReference type="GO" id="GO:0006935">
    <property type="term" value="P:chemotaxis"/>
    <property type="evidence" value="ECO:0007669"/>
    <property type="project" value="InterPro"/>
</dbReference>
<accession>A0A1I4R1V9</accession>
<dbReference type="CDD" id="cd19411">
    <property type="entry name" value="MCP2201-like_sensor"/>
    <property type="match status" value="1"/>
</dbReference>
<dbReference type="AlphaFoldDB" id="A0A1I4R1V9"/>
<keyword evidence="2" id="KW-0488">Methylation</keyword>
<dbReference type="PROSITE" id="PS50111">
    <property type="entry name" value="CHEMOTAXIS_TRANSDUC_2"/>
    <property type="match status" value="1"/>
</dbReference>
<comment type="subcellular location">
    <subcellularLocation>
        <location evidence="1">Membrane</location>
    </subcellularLocation>
</comment>
<dbReference type="InterPro" id="IPR051310">
    <property type="entry name" value="MCP_chemotaxis"/>
</dbReference>
<dbReference type="InterPro" id="IPR004090">
    <property type="entry name" value="Chemotax_Me-accpt_rcpt"/>
</dbReference>
<evidence type="ECO:0000313" key="10">
    <source>
        <dbReference type="Proteomes" id="UP000199470"/>
    </source>
</evidence>
<dbReference type="CDD" id="cd06225">
    <property type="entry name" value="HAMP"/>
    <property type="match status" value="1"/>
</dbReference>
<dbReference type="PANTHER" id="PTHR43531:SF14">
    <property type="entry name" value="METHYL-ACCEPTING CHEMOTAXIS PROTEIN I-RELATED"/>
    <property type="match status" value="1"/>
</dbReference>
<dbReference type="InterPro" id="IPR003660">
    <property type="entry name" value="HAMP_dom"/>
</dbReference>
<dbReference type="CDD" id="cd11386">
    <property type="entry name" value="MCP_signal"/>
    <property type="match status" value="1"/>
</dbReference>
<keyword evidence="4" id="KW-0807">Transducer</keyword>
<dbReference type="GO" id="GO:0004888">
    <property type="term" value="F:transmembrane signaling receptor activity"/>
    <property type="evidence" value="ECO:0007669"/>
    <property type="project" value="InterPro"/>
</dbReference>
<dbReference type="InterPro" id="IPR024478">
    <property type="entry name" value="HlyB_4HB_MCP"/>
</dbReference>
<dbReference type="PANTHER" id="PTHR43531">
    <property type="entry name" value="PROTEIN ICFG"/>
    <property type="match status" value="1"/>
</dbReference>
<keyword evidence="6" id="KW-0812">Transmembrane</keyword>
<evidence type="ECO:0000259" key="8">
    <source>
        <dbReference type="PROSITE" id="PS50885"/>
    </source>
</evidence>
<dbReference type="Pfam" id="PF00672">
    <property type="entry name" value="HAMP"/>
    <property type="match status" value="1"/>
</dbReference>
<reference evidence="9 10" key="1">
    <citation type="submission" date="2016-10" db="EMBL/GenBank/DDBJ databases">
        <authorList>
            <person name="de Groot N.N."/>
        </authorList>
    </citation>
    <scope>NUCLEOTIDE SEQUENCE [LARGE SCALE GENOMIC DNA]</scope>
    <source>
        <strain evidence="9 10">ATCC 43154</strain>
    </source>
</reference>
<dbReference type="SMART" id="SM00304">
    <property type="entry name" value="HAMP"/>
    <property type="match status" value="2"/>
</dbReference>
<keyword evidence="6" id="KW-0472">Membrane</keyword>
<dbReference type="EMBL" id="FOTW01000021">
    <property type="protein sequence ID" value="SFM46304.1"/>
    <property type="molecule type" value="Genomic_DNA"/>
</dbReference>
<name>A0A1I4R1V9_9BURK</name>
<evidence type="ECO:0000256" key="1">
    <source>
        <dbReference type="ARBA" id="ARBA00004370"/>
    </source>
</evidence>
<dbReference type="SUPFAM" id="SSF58104">
    <property type="entry name" value="Methyl-accepting chemotaxis protein (MCP) signaling domain"/>
    <property type="match status" value="1"/>
</dbReference>
<dbReference type="PROSITE" id="PS50885">
    <property type="entry name" value="HAMP"/>
    <property type="match status" value="1"/>
</dbReference>
<dbReference type="InterPro" id="IPR047347">
    <property type="entry name" value="YvaQ-like_sensor"/>
</dbReference>
<dbReference type="SMART" id="SM00283">
    <property type="entry name" value="MA"/>
    <property type="match status" value="1"/>
</dbReference>
<feature type="transmembrane region" description="Helical" evidence="6">
    <location>
        <begin position="20"/>
        <end position="46"/>
    </location>
</feature>
<gene>
    <name evidence="9" type="ORF">SAMN02982985_04131</name>
</gene>
<dbReference type="InterPro" id="IPR004089">
    <property type="entry name" value="MCPsignal_dom"/>
</dbReference>
<dbReference type="GO" id="GO:0007165">
    <property type="term" value="P:signal transduction"/>
    <property type="evidence" value="ECO:0007669"/>
    <property type="project" value="UniProtKB-KW"/>
</dbReference>
<feature type="region of interest" description="Disordered" evidence="5">
    <location>
        <begin position="539"/>
        <end position="584"/>
    </location>
</feature>
<sequence>MATTMDNNNKRPMNIANIKIGYRLTIAFSLTTLMLAVVVGMGAAGLRRTGAEIEQTVHLRYDQISLLNQLKDALESQAAGLRDLLLAGDSEQAEQLARIEHSGKAVEQLLARYDALPAVAAPHTAQANGATPQAALRDARARYLPGRDKLLAMVRGGERDRAVAQLYQQAGPAHAAAKAALDQLIAVQVAQMRAGGAEASQQARTFATAMIALGVAGGLLSLFTAWYITRGIVRPIKHAVRVARTVAGGDLSSQIEVRSRDEIGQLSQALREMNASLVGIVGEVRGGTDTIATASAEIAAGNLDLSARTERQAGELAETASSMEQLTATVKQNAANAEQADALARSASAVAGRGGAVVSQVVGTMANINTASRKIVDIIGVIDGIAFRTNILALNAAVEAARAGEQGRGFAVVANEVRVLAQRSAAAAHEIKALIGDSVAQVDAGARLVDQAGSTMDEIVASVARVTGIMGEIAAASREQLSGIEHVNQAIASMDQTTQQNAALVEQATAAASTMQQQAAHLLGAVGVFKLGAAAAATPAGADGRGATGPRGVASVTTLQSQRGRQRLLPAPAVAPRQRAGGVE</sequence>
<evidence type="ECO:0000256" key="6">
    <source>
        <dbReference type="SAM" id="Phobius"/>
    </source>
</evidence>
<dbReference type="GO" id="GO:0005886">
    <property type="term" value="C:plasma membrane"/>
    <property type="evidence" value="ECO:0007669"/>
    <property type="project" value="TreeGrafter"/>
</dbReference>
<dbReference type="Pfam" id="PF12729">
    <property type="entry name" value="4HB_MCP_1"/>
    <property type="match status" value="1"/>
</dbReference>
<evidence type="ECO:0000256" key="4">
    <source>
        <dbReference type="PROSITE-ProRule" id="PRU00284"/>
    </source>
</evidence>
<evidence type="ECO:0000256" key="3">
    <source>
        <dbReference type="ARBA" id="ARBA00029447"/>
    </source>
</evidence>
<feature type="domain" description="Methyl-accepting transducer" evidence="7">
    <location>
        <begin position="287"/>
        <end position="516"/>
    </location>
</feature>
<proteinExistence type="inferred from homology"/>
<evidence type="ECO:0000313" key="9">
    <source>
        <dbReference type="EMBL" id="SFM46304.1"/>
    </source>
</evidence>